<dbReference type="AlphaFoldDB" id="A0A3Q8X3X2"/>
<dbReference type="SUPFAM" id="SSF53850">
    <property type="entry name" value="Periplasmic binding protein-like II"/>
    <property type="match status" value="1"/>
</dbReference>
<gene>
    <name evidence="2" type="ORF">EJC50_09655</name>
</gene>
<keyword evidence="3" id="KW-1185">Reference proteome</keyword>
<dbReference type="RefSeq" id="WP_126014900.1">
    <property type="nucleotide sequence ID" value="NZ_CP034437.1"/>
</dbReference>
<sequence length="372" mass="40599">MCLFFFPYDLNSDGGHAHAYENLFYEKSALSAFALIIASSLVLSGCGAKTASTTASAKGSEDALEVKELRYQGSVGAVLFPELAEDLGYLAPLKLKFIGNTISGPQDIQSVVTGDIDFGGAFNGAIVKLLAAKAPIKSVISYYGVDDQTWTGYYVLDGSPIKSAKDLIGKKIAVNTLGAHHEFVIKEYLHRAGLTKDEIDQVTLVVVPPVTSEQTLRAKQIDVAALGGILRDKAEERGGIHPLFKDKDLFGTFSAGSYVLTNKFIKNNPNATRKFVEATAKAIEWARTTPREEVVARFEQIIEKRGRKEDAGAIKFWKSTGVAGKGGLIADKEFQTWIDWLVKEGNLKEGELQAKDLYTNEFNPYKDEANSK</sequence>
<dbReference type="EMBL" id="CP034437">
    <property type="protein sequence ID" value="AZN39882.1"/>
    <property type="molecule type" value="Genomic_DNA"/>
</dbReference>
<evidence type="ECO:0000313" key="3">
    <source>
        <dbReference type="Proteomes" id="UP000272528"/>
    </source>
</evidence>
<accession>A0A3Q8X3X2</accession>
<dbReference type="KEGG" id="palb:EJC50_09655"/>
<dbReference type="Gene3D" id="3.40.190.10">
    <property type="entry name" value="Periplasmic binding protein-like II"/>
    <property type="match status" value="2"/>
</dbReference>
<protein>
    <submittedName>
        <fullName evidence="2">ABC transporter substrate-binding protein</fullName>
    </submittedName>
</protein>
<dbReference type="InterPro" id="IPR015168">
    <property type="entry name" value="SsuA/THI5"/>
</dbReference>
<dbReference type="Proteomes" id="UP000272528">
    <property type="component" value="Chromosome"/>
</dbReference>
<evidence type="ECO:0000313" key="2">
    <source>
        <dbReference type="EMBL" id="AZN39882.1"/>
    </source>
</evidence>
<proteinExistence type="predicted"/>
<organism evidence="2 3">
    <name type="scientific">Paenibacillus albus</name>
    <dbReference type="NCBI Taxonomy" id="2495582"/>
    <lineage>
        <taxon>Bacteria</taxon>
        <taxon>Bacillati</taxon>
        <taxon>Bacillota</taxon>
        <taxon>Bacilli</taxon>
        <taxon>Bacillales</taxon>
        <taxon>Paenibacillaceae</taxon>
        <taxon>Paenibacillus</taxon>
    </lineage>
</organism>
<evidence type="ECO:0000259" key="1">
    <source>
        <dbReference type="Pfam" id="PF09084"/>
    </source>
</evidence>
<dbReference type="Pfam" id="PF09084">
    <property type="entry name" value="NMT1"/>
    <property type="match status" value="1"/>
</dbReference>
<dbReference type="OrthoDB" id="9815602at2"/>
<reference evidence="3" key="1">
    <citation type="submission" date="2018-12" db="EMBL/GenBank/DDBJ databases">
        <title>Genome sequence of Peanibacillus sp.</title>
        <authorList>
            <person name="Subramani G."/>
            <person name="Srinivasan S."/>
            <person name="Kim M.K."/>
        </authorList>
    </citation>
    <scope>NUCLEOTIDE SEQUENCE [LARGE SCALE GENOMIC DNA]</scope>
    <source>
        <strain evidence="3">18JY67-1</strain>
    </source>
</reference>
<dbReference type="PANTHER" id="PTHR30024">
    <property type="entry name" value="ALIPHATIC SULFONATES-BINDING PROTEIN-RELATED"/>
    <property type="match status" value="1"/>
</dbReference>
<dbReference type="PANTHER" id="PTHR30024:SF2">
    <property type="entry name" value="ABC TRANSPORTER SUBSTRATE-BINDING PROTEIN"/>
    <property type="match status" value="1"/>
</dbReference>
<name>A0A3Q8X3X2_9BACL</name>
<feature type="domain" description="SsuA/THI5-like" evidence="1">
    <location>
        <begin position="106"/>
        <end position="292"/>
    </location>
</feature>